<dbReference type="EMBL" id="SRYB01000005">
    <property type="protein sequence ID" value="TGY79763.1"/>
    <property type="molecule type" value="Genomic_DNA"/>
</dbReference>
<organism evidence="1 2">
    <name type="scientific">Lepagella muris</name>
    <dbReference type="NCBI Taxonomy" id="3032870"/>
    <lineage>
        <taxon>Bacteria</taxon>
        <taxon>Pseudomonadati</taxon>
        <taxon>Bacteroidota</taxon>
        <taxon>Bacteroidia</taxon>
        <taxon>Bacteroidales</taxon>
        <taxon>Muribaculaceae</taxon>
        <taxon>Lepagella</taxon>
    </lineage>
</organism>
<keyword evidence="2" id="KW-1185">Reference proteome</keyword>
<protein>
    <submittedName>
        <fullName evidence="1">Uncharacterized protein</fullName>
    </submittedName>
</protein>
<evidence type="ECO:0000313" key="1">
    <source>
        <dbReference type="EMBL" id="TGY79763.1"/>
    </source>
</evidence>
<comment type="caution">
    <text evidence="1">The sequence shown here is derived from an EMBL/GenBank/DDBJ whole genome shotgun (WGS) entry which is preliminary data.</text>
</comment>
<reference evidence="1" key="1">
    <citation type="submission" date="2019-04" db="EMBL/GenBank/DDBJ databases">
        <title>Microbes associate with the intestines of laboratory mice.</title>
        <authorList>
            <person name="Navarre W."/>
            <person name="Wong E."/>
            <person name="Huang K."/>
            <person name="Tropini C."/>
            <person name="Ng K."/>
            <person name="Yu B."/>
        </authorList>
    </citation>
    <scope>NUCLEOTIDE SEQUENCE</scope>
    <source>
        <strain evidence="1">NM04_E33</strain>
    </source>
</reference>
<name>A0AC61RII6_9BACT</name>
<proteinExistence type="predicted"/>
<dbReference type="Proteomes" id="UP000306319">
    <property type="component" value="Unassembled WGS sequence"/>
</dbReference>
<accession>A0AC61RII6</accession>
<gene>
    <name evidence="1" type="ORF">E5331_05145</name>
</gene>
<sequence>MGVYESIMKLRQRIASPAVAPKEATAGATSQTPSASSAPQAPESPTAPSGQFRAKGVQVLGIPSPEDIPDGISVIEKMQPGSYRSPVPVQSKSRPKMSYTELFEKLGGLEKPETVEQRRQREKKQKRENVMSAISDGISSLANLFFTTRGAPDSFNPSNSMLARTKERWDKINADRQANDRAYYEAYVRARAMDDADEKDQRNWQHTLDREKIADERYEAKAEQDKALAALNEKLRQHQITEAEYKAEQERIKSQYAEQNEKLDLQYKQAGIDQRKAAAGASNAQAKKYNAQAAGTDKPKEFSAWDAQGREHKFVSQEAAHEFARRQGTFHVEEYDVRETTVKPNTSRSGKPITDSKGKPITSTTTKTTTKQNGYPAKPAKGQGYGDNPSKGTGYGN</sequence>
<evidence type="ECO:0000313" key="2">
    <source>
        <dbReference type="Proteomes" id="UP000306319"/>
    </source>
</evidence>